<dbReference type="EMBL" id="CAXDID020000054">
    <property type="protein sequence ID" value="CAL6006732.1"/>
    <property type="molecule type" value="Genomic_DNA"/>
</dbReference>
<evidence type="ECO:0000313" key="1">
    <source>
        <dbReference type="EMBL" id="CAI9928693.1"/>
    </source>
</evidence>
<accession>A0AA86S0D9</accession>
<dbReference type="EMBL" id="CATOUU010001170">
    <property type="protein sequence ID" value="CAI9975862.1"/>
    <property type="molecule type" value="Genomic_DNA"/>
</dbReference>
<gene>
    <name evidence="1" type="ORF">HINF_LOCUS16338</name>
    <name evidence="4" type="ORF">HINF_LOCUS20299</name>
    <name evidence="5" type="ORF">HINF_LOCUS20301</name>
    <name evidence="2" type="ORF">HINF_LOCUS63505</name>
    <name evidence="3" type="ORF">HINF_LOCUS63507</name>
    <name evidence="6" type="ORF">HINF_LOCUS78904</name>
</gene>
<dbReference type="Gene3D" id="2.160.20.110">
    <property type="match status" value="1"/>
</dbReference>
<dbReference type="Proteomes" id="UP001642409">
    <property type="component" value="Unassembled WGS sequence"/>
</dbReference>
<sequence>MIINMRAIINNILLPQSYDSYGDIGGLYGNQRAKEFIINNIVISYNNINPSHTSCGTIVGYTFNSNQTISNLIANNSEIHSISISGGLIGYSYNSSMYLSNSIIQSVKIGSQSGVGIVIGFIDGANIISIYNSKSLNNYINNDLQTDCNNLLNTWSVTQCACPPNASIINNNCVP</sequence>
<reference evidence="2" key="1">
    <citation type="submission" date="2023-06" db="EMBL/GenBank/DDBJ databases">
        <authorList>
            <person name="Kurt Z."/>
        </authorList>
    </citation>
    <scope>NUCLEOTIDE SEQUENCE</scope>
</reference>
<evidence type="ECO:0000313" key="6">
    <source>
        <dbReference type="EMBL" id="CAL6116076.1"/>
    </source>
</evidence>
<evidence type="ECO:0000313" key="3">
    <source>
        <dbReference type="EMBL" id="CAI9975862.1"/>
    </source>
</evidence>
<keyword evidence="7" id="KW-1185">Reference proteome</keyword>
<evidence type="ECO:0000313" key="2">
    <source>
        <dbReference type="EMBL" id="CAI9975860.1"/>
    </source>
</evidence>
<protein>
    <submittedName>
        <fullName evidence="4">Hypothetical_protein</fullName>
    </submittedName>
</protein>
<dbReference type="EMBL" id="CAXDID020000054">
    <property type="protein sequence ID" value="CAL6006728.1"/>
    <property type="molecule type" value="Genomic_DNA"/>
</dbReference>
<comment type="caution">
    <text evidence="2">The sequence shown here is derived from an EMBL/GenBank/DDBJ whole genome shotgun (WGS) entry which is preliminary data.</text>
</comment>
<name>A0AA86S0D9_9EUKA</name>
<dbReference type="AlphaFoldDB" id="A0AA86S0D9"/>
<evidence type="ECO:0000313" key="4">
    <source>
        <dbReference type="EMBL" id="CAL6006728.1"/>
    </source>
</evidence>
<proteinExistence type="predicted"/>
<evidence type="ECO:0000313" key="5">
    <source>
        <dbReference type="EMBL" id="CAL6006732.1"/>
    </source>
</evidence>
<reference evidence="4 7" key="2">
    <citation type="submission" date="2024-07" db="EMBL/GenBank/DDBJ databases">
        <authorList>
            <person name="Akdeniz Z."/>
        </authorList>
    </citation>
    <scope>NUCLEOTIDE SEQUENCE [LARGE SCALE GENOMIC DNA]</scope>
</reference>
<evidence type="ECO:0000313" key="7">
    <source>
        <dbReference type="Proteomes" id="UP001642409"/>
    </source>
</evidence>
<dbReference type="EMBL" id="CATOUU010001170">
    <property type="protein sequence ID" value="CAI9975860.1"/>
    <property type="molecule type" value="Genomic_DNA"/>
</dbReference>
<dbReference type="EMBL" id="CATOUU010000412">
    <property type="protein sequence ID" value="CAI9928693.1"/>
    <property type="molecule type" value="Genomic_DNA"/>
</dbReference>
<dbReference type="EMBL" id="CAXDID020000951">
    <property type="protein sequence ID" value="CAL6116076.1"/>
    <property type="molecule type" value="Genomic_DNA"/>
</dbReference>
<organism evidence="2">
    <name type="scientific">Hexamita inflata</name>
    <dbReference type="NCBI Taxonomy" id="28002"/>
    <lineage>
        <taxon>Eukaryota</taxon>
        <taxon>Metamonada</taxon>
        <taxon>Diplomonadida</taxon>
        <taxon>Hexamitidae</taxon>
        <taxon>Hexamitinae</taxon>
        <taxon>Hexamita</taxon>
    </lineage>
</organism>